<dbReference type="Proteomes" id="UP000661607">
    <property type="component" value="Unassembled WGS sequence"/>
</dbReference>
<protein>
    <submittedName>
        <fullName evidence="1">Uncharacterized protein</fullName>
    </submittedName>
</protein>
<evidence type="ECO:0000313" key="1">
    <source>
        <dbReference type="EMBL" id="MBE1564459.1"/>
    </source>
</evidence>
<dbReference type="RefSeq" id="WP_192778837.1">
    <property type="nucleotide sequence ID" value="NZ_JADBEF010000001.1"/>
</dbReference>
<comment type="caution">
    <text evidence="1">The sequence shown here is derived from an EMBL/GenBank/DDBJ whole genome shotgun (WGS) entry which is preliminary data.</text>
</comment>
<proteinExistence type="predicted"/>
<reference evidence="1 2" key="1">
    <citation type="submission" date="2020-10" db="EMBL/GenBank/DDBJ databases">
        <title>Sequencing the genomes of 1000 actinobacteria strains.</title>
        <authorList>
            <person name="Klenk H.-P."/>
        </authorList>
    </citation>
    <scope>NUCLEOTIDE SEQUENCE [LARGE SCALE GENOMIC DNA]</scope>
    <source>
        <strain evidence="1 2">DSM 43748</strain>
    </source>
</reference>
<accession>A0ABR9KR07</accession>
<name>A0ABR9KR07_9ACTN</name>
<evidence type="ECO:0000313" key="2">
    <source>
        <dbReference type="Proteomes" id="UP000661607"/>
    </source>
</evidence>
<organism evidence="1 2">
    <name type="scientific">Nonomuraea africana</name>
    <dbReference type="NCBI Taxonomy" id="46171"/>
    <lineage>
        <taxon>Bacteria</taxon>
        <taxon>Bacillati</taxon>
        <taxon>Actinomycetota</taxon>
        <taxon>Actinomycetes</taxon>
        <taxon>Streptosporangiales</taxon>
        <taxon>Streptosporangiaceae</taxon>
        <taxon>Nonomuraea</taxon>
    </lineage>
</organism>
<gene>
    <name evidence="1" type="ORF">H4W81_007238</name>
</gene>
<keyword evidence="2" id="KW-1185">Reference proteome</keyword>
<sequence length="78" mass="9012">MLNKCDVKDFFKVVRRLVRRTDRIVDEMLISSTGKSHWNVLVPDNPSEIFEDIDGKAYLEVKSEEKAYESITGAYDEA</sequence>
<dbReference type="EMBL" id="JADBEF010000001">
    <property type="protein sequence ID" value="MBE1564459.1"/>
    <property type="molecule type" value="Genomic_DNA"/>
</dbReference>